<sequence length="316" mass="35664">MDRSLLENVVQFLAVAETLSFTQAAKILRVTPTAISKSIRNLERRHGVVLFQRTTRHVTLTEAGVVLFQQLRHTVDDVNVAFHALSHFRDRPSGTLRLTFPHLIMTVLVKPLLVEFRKKYPDVILDLSLNEGTVDIVAANYDAGIRLGESIERDMVAVRLTPAIGWSVVGSPAYFARAGRPETPQELTGHEAILYRFVTSGLPHKWEFSHQGREFSVEVPSHLILNDRASVVSLARQGLGLAYVSDLEVREELANGMLESVLREFVTPDAGLFLYFPRRSQTQPKLRAFIDIAAEMTARLEFRERMTLPRLRDPSI</sequence>
<comment type="similarity">
    <text evidence="1">Belongs to the LysR transcriptional regulatory family.</text>
</comment>
<dbReference type="InterPro" id="IPR036390">
    <property type="entry name" value="WH_DNA-bd_sf"/>
</dbReference>
<gene>
    <name evidence="6" type="primary">lysR</name>
    <name evidence="6" type="ORF">ASN_2132</name>
</gene>
<dbReference type="Gene3D" id="3.40.190.290">
    <property type="match status" value="1"/>
</dbReference>
<evidence type="ECO:0000256" key="2">
    <source>
        <dbReference type="ARBA" id="ARBA00023015"/>
    </source>
</evidence>
<dbReference type="Proteomes" id="UP000056109">
    <property type="component" value="Chromosome I"/>
</dbReference>
<dbReference type="CDD" id="cd08474">
    <property type="entry name" value="PBP2_CrgA_like_5"/>
    <property type="match status" value="1"/>
</dbReference>
<dbReference type="PATRIC" id="fig|446692.3.peg.2204"/>
<accession>A0A0U5FNU5</accession>
<proteinExistence type="inferred from homology"/>
<dbReference type="SUPFAM" id="SSF53850">
    <property type="entry name" value="Periplasmic binding protein-like II"/>
    <property type="match status" value="1"/>
</dbReference>
<dbReference type="KEGG" id="asz:ASN_2132"/>
<protein>
    <submittedName>
        <fullName evidence="6">LysR family transcriptional regulator</fullName>
        <ecNumber evidence="6">4.2.1.1</ecNumber>
    </submittedName>
</protein>
<keyword evidence="3" id="KW-0238">DNA-binding</keyword>
<keyword evidence="4" id="KW-0804">Transcription</keyword>
<dbReference type="GO" id="GO:0003677">
    <property type="term" value="F:DNA binding"/>
    <property type="evidence" value="ECO:0007669"/>
    <property type="project" value="UniProtKB-KW"/>
</dbReference>
<dbReference type="GO" id="GO:0004089">
    <property type="term" value="F:carbonate dehydratase activity"/>
    <property type="evidence" value="ECO:0007669"/>
    <property type="project" value="UniProtKB-EC"/>
</dbReference>
<keyword evidence="7" id="KW-1185">Reference proteome</keyword>
<keyword evidence="6" id="KW-0456">Lyase</keyword>
<dbReference type="PANTHER" id="PTHR30537">
    <property type="entry name" value="HTH-TYPE TRANSCRIPTIONAL REGULATOR"/>
    <property type="match status" value="1"/>
</dbReference>
<organism evidence="6 7">
    <name type="scientific">Acetobacter senegalensis</name>
    <dbReference type="NCBI Taxonomy" id="446692"/>
    <lineage>
        <taxon>Bacteria</taxon>
        <taxon>Pseudomonadati</taxon>
        <taxon>Pseudomonadota</taxon>
        <taxon>Alphaproteobacteria</taxon>
        <taxon>Acetobacterales</taxon>
        <taxon>Acetobacteraceae</taxon>
        <taxon>Acetobacter</taxon>
    </lineage>
</organism>
<evidence type="ECO:0000313" key="7">
    <source>
        <dbReference type="Proteomes" id="UP000056109"/>
    </source>
</evidence>
<dbReference type="PROSITE" id="PS50931">
    <property type="entry name" value="HTH_LYSR"/>
    <property type="match status" value="1"/>
</dbReference>
<dbReference type="Gene3D" id="1.10.10.10">
    <property type="entry name" value="Winged helix-like DNA-binding domain superfamily/Winged helix DNA-binding domain"/>
    <property type="match status" value="1"/>
</dbReference>
<dbReference type="InterPro" id="IPR000847">
    <property type="entry name" value="LysR_HTH_N"/>
</dbReference>
<dbReference type="InterPro" id="IPR005119">
    <property type="entry name" value="LysR_subst-bd"/>
</dbReference>
<dbReference type="RefSeq" id="WP_082666636.1">
    <property type="nucleotide sequence ID" value="NZ_JAIMFQ010000025.1"/>
</dbReference>
<dbReference type="GO" id="GO:0003700">
    <property type="term" value="F:DNA-binding transcription factor activity"/>
    <property type="evidence" value="ECO:0007669"/>
    <property type="project" value="InterPro"/>
</dbReference>
<dbReference type="GeneID" id="34783178"/>
<dbReference type="FunFam" id="1.10.10.10:FF:000001">
    <property type="entry name" value="LysR family transcriptional regulator"/>
    <property type="match status" value="1"/>
</dbReference>
<evidence type="ECO:0000313" key="6">
    <source>
        <dbReference type="EMBL" id="CEF41437.1"/>
    </source>
</evidence>
<name>A0A0U5FNU5_9PROT</name>
<dbReference type="Pfam" id="PF00126">
    <property type="entry name" value="HTH_1"/>
    <property type="match status" value="1"/>
</dbReference>
<evidence type="ECO:0000256" key="4">
    <source>
        <dbReference type="ARBA" id="ARBA00023163"/>
    </source>
</evidence>
<dbReference type="EMBL" id="LN606600">
    <property type="protein sequence ID" value="CEF41437.1"/>
    <property type="molecule type" value="Genomic_DNA"/>
</dbReference>
<feature type="domain" description="HTH lysR-type" evidence="5">
    <location>
        <begin position="1"/>
        <end position="61"/>
    </location>
</feature>
<evidence type="ECO:0000256" key="1">
    <source>
        <dbReference type="ARBA" id="ARBA00009437"/>
    </source>
</evidence>
<reference evidence="7" key="1">
    <citation type="submission" date="2014-09" db="EMBL/GenBank/DDBJ databases">
        <authorList>
            <person name="Illeghems K.G."/>
        </authorList>
    </citation>
    <scope>NUCLEOTIDE SEQUENCE [LARGE SCALE GENOMIC DNA]</scope>
    <source>
        <strain evidence="7">108B</strain>
    </source>
</reference>
<dbReference type="Pfam" id="PF03466">
    <property type="entry name" value="LysR_substrate"/>
    <property type="match status" value="1"/>
</dbReference>
<dbReference type="InterPro" id="IPR058163">
    <property type="entry name" value="LysR-type_TF_proteobact-type"/>
</dbReference>
<dbReference type="SUPFAM" id="SSF46785">
    <property type="entry name" value="Winged helix' DNA-binding domain"/>
    <property type="match status" value="1"/>
</dbReference>
<keyword evidence="2" id="KW-0805">Transcription regulation</keyword>
<evidence type="ECO:0000256" key="3">
    <source>
        <dbReference type="ARBA" id="ARBA00023125"/>
    </source>
</evidence>
<dbReference type="PANTHER" id="PTHR30537:SF5">
    <property type="entry name" value="HTH-TYPE TRANSCRIPTIONAL ACTIVATOR TTDR-RELATED"/>
    <property type="match status" value="1"/>
</dbReference>
<dbReference type="InterPro" id="IPR036388">
    <property type="entry name" value="WH-like_DNA-bd_sf"/>
</dbReference>
<evidence type="ECO:0000259" key="5">
    <source>
        <dbReference type="PROSITE" id="PS50931"/>
    </source>
</evidence>
<dbReference type="EC" id="4.2.1.1" evidence="6"/>
<dbReference type="AlphaFoldDB" id="A0A0U5FNU5"/>